<evidence type="ECO:0000313" key="2">
    <source>
        <dbReference type="Proteomes" id="UP000054166"/>
    </source>
</evidence>
<reference evidence="1 2" key="1">
    <citation type="submission" date="2014-04" db="EMBL/GenBank/DDBJ databases">
        <authorList>
            <consortium name="DOE Joint Genome Institute"/>
            <person name="Kuo A."/>
            <person name="Tarkka M."/>
            <person name="Buscot F."/>
            <person name="Kohler A."/>
            <person name="Nagy L.G."/>
            <person name="Floudas D."/>
            <person name="Copeland A."/>
            <person name="Barry K.W."/>
            <person name="Cichocki N."/>
            <person name="Veneault-Fourrey C."/>
            <person name="LaButti K."/>
            <person name="Lindquist E.A."/>
            <person name="Lipzen A."/>
            <person name="Lundell T."/>
            <person name="Morin E."/>
            <person name="Murat C."/>
            <person name="Sun H."/>
            <person name="Tunlid A."/>
            <person name="Henrissat B."/>
            <person name="Grigoriev I.V."/>
            <person name="Hibbett D.S."/>
            <person name="Martin F."/>
            <person name="Nordberg H.P."/>
            <person name="Cantor M.N."/>
            <person name="Hua S.X."/>
        </authorList>
    </citation>
    <scope>NUCLEOTIDE SEQUENCE [LARGE SCALE GENOMIC DNA]</scope>
    <source>
        <strain evidence="1 2">F 1598</strain>
    </source>
</reference>
<proteinExistence type="predicted"/>
<dbReference type="EMBL" id="KN832997">
    <property type="protein sequence ID" value="KIM81824.1"/>
    <property type="molecule type" value="Genomic_DNA"/>
</dbReference>
<reference evidence="2" key="2">
    <citation type="submission" date="2015-01" db="EMBL/GenBank/DDBJ databases">
        <title>Evolutionary Origins and Diversification of the Mycorrhizal Mutualists.</title>
        <authorList>
            <consortium name="DOE Joint Genome Institute"/>
            <consortium name="Mycorrhizal Genomics Consortium"/>
            <person name="Kohler A."/>
            <person name="Kuo A."/>
            <person name="Nagy L.G."/>
            <person name="Floudas D."/>
            <person name="Copeland A."/>
            <person name="Barry K.W."/>
            <person name="Cichocki N."/>
            <person name="Veneault-Fourrey C."/>
            <person name="LaButti K."/>
            <person name="Lindquist E.A."/>
            <person name="Lipzen A."/>
            <person name="Lundell T."/>
            <person name="Morin E."/>
            <person name="Murat C."/>
            <person name="Riley R."/>
            <person name="Ohm R."/>
            <person name="Sun H."/>
            <person name="Tunlid A."/>
            <person name="Henrissat B."/>
            <person name="Grigoriev I.V."/>
            <person name="Hibbett D.S."/>
            <person name="Martin F."/>
        </authorList>
    </citation>
    <scope>NUCLEOTIDE SEQUENCE [LARGE SCALE GENOMIC DNA]</scope>
    <source>
        <strain evidence="2">F 1598</strain>
    </source>
</reference>
<sequence length="317" mass="36651">MVISCFFPFGDDLTVFEESMKHVIANCSSLSNLVFDPSFLSQNTWRIVSHSLRIEDGALNIRHLEWGHNLLLDDLVSLLQYCTNLESLQFHLRDDHHYDFRNAISTSVLLPRLRELQLVRYNASSILLIEHAESRLAARWSMPQLRRFTYDNNDFPGFVKRPGFVDIAGFCRIHGGSLRYLHLGPDWREWIGQDALQGILDQCPALEHLVLWMSGNLHTVCSLVHPKIVWIDVWVEMASTLKILESFLQTRPQGLLSLDRVRVFDNRFWRPHATDLPSLLPPATAVLEDGFEYNYIGLNIKQKGNLVFRTDLTCNFF</sequence>
<keyword evidence="2" id="KW-1185">Reference proteome</keyword>
<dbReference type="InterPro" id="IPR032675">
    <property type="entry name" value="LRR_dom_sf"/>
</dbReference>
<protein>
    <recommendedName>
        <fullName evidence="3">F-box domain-containing protein</fullName>
    </recommendedName>
</protein>
<evidence type="ECO:0000313" key="1">
    <source>
        <dbReference type="EMBL" id="KIM81824.1"/>
    </source>
</evidence>
<dbReference type="InParanoid" id="A0A0C3FQ31"/>
<dbReference type="SUPFAM" id="SSF52047">
    <property type="entry name" value="RNI-like"/>
    <property type="match status" value="1"/>
</dbReference>
<dbReference type="Gene3D" id="3.80.10.10">
    <property type="entry name" value="Ribonuclease Inhibitor"/>
    <property type="match status" value="1"/>
</dbReference>
<name>A0A0C3FQ31_PILCF</name>
<organism evidence="1 2">
    <name type="scientific">Piloderma croceum (strain F 1598)</name>
    <dbReference type="NCBI Taxonomy" id="765440"/>
    <lineage>
        <taxon>Eukaryota</taxon>
        <taxon>Fungi</taxon>
        <taxon>Dikarya</taxon>
        <taxon>Basidiomycota</taxon>
        <taxon>Agaricomycotina</taxon>
        <taxon>Agaricomycetes</taxon>
        <taxon>Agaricomycetidae</taxon>
        <taxon>Atheliales</taxon>
        <taxon>Atheliaceae</taxon>
        <taxon>Piloderma</taxon>
    </lineage>
</organism>
<gene>
    <name evidence="1" type="ORF">PILCRDRAFT_821179</name>
</gene>
<dbReference type="OrthoDB" id="3258555at2759"/>
<dbReference type="AlphaFoldDB" id="A0A0C3FQ31"/>
<evidence type="ECO:0008006" key="3">
    <source>
        <dbReference type="Google" id="ProtNLM"/>
    </source>
</evidence>
<dbReference type="Proteomes" id="UP000054166">
    <property type="component" value="Unassembled WGS sequence"/>
</dbReference>
<dbReference type="HOGENOM" id="CLU_877477_0_0_1"/>
<accession>A0A0C3FQ31</accession>